<dbReference type="EnsemblMetazoa" id="ASTEI09122-RA">
    <property type="protein sequence ID" value="ASTEI09122-PA"/>
    <property type="gene ID" value="ASTEI09122"/>
</dbReference>
<evidence type="ECO:0000313" key="1">
    <source>
        <dbReference type="EnsemblMetazoa" id="ASTEI09122-PA"/>
    </source>
</evidence>
<evidence type="ECO:0000313" key="2">
    <source>
        <dbReference type="Proteomes" id="UP000076408"/>
    </source>
</evidence>
<sequence>MAVDRHLDREVVGRARFDHVAGHRVVMRVNERFVQVQHQRLPLDHTQPVPRDRRQGKQLIFHRLMLYKLRVNVYVSNVGI</sequence>
<proteinExistence type="predicted"/>
<dbReference type="Proteomes" id="UP000076408">
    <property type="component" value="Unassembled WGS sequence"/>
</dbReference>
<reference evidence="2" key="1">
    <citation type="journal article" date="2014" name="Genome Biol.">
        <title>Genome analysis of a major urban malaria vector mosquito, Anopheles stephensi.</title>
        <authorList>
            <person name="Jiang X."/>
            <person name="Peery A."/>
            <person name="Hall A.B."/>
            <person name="Sharma A."/>
            <person name="Chen X.G."/>
            <person name="Waterhouse R.M."/>
            <person name="Komissarov A."/>
            <person name="Riehle M.M."/>
            <person name="Shouche Y."/>
            <person name="Sharakhova M.V."/>
            <person name="Lawson D."/>
            <person name="Pakpour N."/>
            <person name="Arensburger P."/>
            <person name="Davidson V.L."/>
            <person name="Eiglmeier K."/>
            <person name="Emrich S."/>
            <person name="George P."/>
            <person name="Kennedy R.C."/>
            <person name="Mane S.P."/>
            <person name="Maslen G."/>
            <person name="Oringanje C."/>
            <person name="Qi Y."/>
            <person name="Settlage R."/>
            <person name="Tojo M."/>
            <person name="Tubio J.M."/>
            <person name="Unger M.F."/>
            <person name="Wang B."/>
            <person name="Vernick K.D."/>
            <person name="Ribeiro J.M."/>
            <person name="James A.A."/>
            <person name="Michel K."/>
            <person name="Riehle M.A."/>
            <person name="Luckhart S."/>
            <person name="Sharakhov I.V."/>
            <person name="Tu Z."/>
        </authorList>
    </citation>
    <scope>NUCLEOTIDE SEQUENCE [LARGE SCALE GENOMIC DNA]</scope>
    <source>
        <strain evidence="2">Indian</strain>
    </source>
</reference>
<protein>
    <submittedName>
        <fullName evidence="1">Uncharacterized protein</fullName>
    </submittedName>
</protein>
<keyword evidence="2" id="KW-1185">Reference proteome</keyword>
<dbReference type="AlphaFoldDB" id="A0A182YKY6"/>
<accession>A0A182YKY6</accession>
<organism evidence="1 2">
    <name type="scientific">Anopheles stephensi</name>
    <name type="common">Indo-Pakistan malaria mosquito</name>
    <dbReference type="NCBI Taxonomy" id="30069"/>
    <lineage>
        <taxon>Eukaryota</taxon>
        <taxon>Metazoa</taxon>
        <taxon>Ecdysozoa</taxon>
        <taxon>Arthropoda</taxon>
        <taxon>Hexapoda</taxon>
        <taxon>Insecta</taxon>
        <taxon>Pterygota</taxon>
        <taxon>Neoptera</taxon>
        <taxon>Endopterygota</taxon>
        <taxon>Diptera</taxon>
        <taxon>Nematocera</taxon>
        <taxon>Culicoidea</taxon>
        <taxon>Culicidae</taxon>
        <taxon>Anophelinae</taxon>
        <taxon>Anopheles</taxon>
    </lineage>
</organism>
<name>A0A182YKY6_ANOST</name>
<dbReference type="VEuPathDB" id="VectorBase:ASTEI09122"/>
<reference evidence="1" key="2">
    <citation type="submission" date="2020-05" db="UniProtKB">
        <authorList>
            <consortium name="EnsemblMetazoa"/>
        </authorList>
    </citation>
    <scope>IDENTIFICATION</scope>
    <source>
        <strain evidence="1">Indian</strain>
    </source>
</reference>